<organism evidence="1">
    <name type="scientific">Salix viminalis</name>
    <name type="common">Common osier</name>
    <name type="synonym">Basket willow</name>
    <dbReference type="NCBI Taxonomy" id="40686"/>
    <lineage>
        <taxon>Eukaryota</taxon>
        <taxon>Viridiplantae</taxon>
        <taxon>Streptophyta</taxon>
        <taxon>Embryophyta</taxon>
        <taxon>Tracheophyta</taxon>
        <taxon>Spermatophyta</taxon>
        <taxon>Magnoliopsida</taxon>
        <taxon>eudicotyledons</taxon>
        <taxon>Gunneridae</taxon>
        <taxon>Pentapetalae</taxon>
        <taxon>rosids</taxon>
        <taxon>fabids</taxon>
        <taxon>Malpighiales</taxon>
        <taxon>Salicaceae</taxon>
        <taxon>Saliceae</taxon>
        <taxon>Salix</taxon>
    </lineage>
</organism>
<reference evidence="1" key="1">
    <citation type="submission" date="2019-03" db="EMBL/GenBank/DDBJ databases">
        <authorList>
            <person name="Mank J."/>
            <person name="Almeida P."/>
        </authorList>
    </citation>
    <scope>NUCLEOTIDE SEQUENCE</scope>
    <source>
        <strain evidence="1">78183</strain>
    </source>
</reference>
<name>A0A6N2K2M2_SALVM</name>
<dbReference type="AlphaFoldDB" id="A0A6N2K2M2"/>
<dbReference type="EMBL" id="CAADRP010000002">
    <property type="protein sequence ID" value="VFU21306.1"/>
    <property type="molecule type" value="Genomic_DNA"/>
</dbReference>
<evidence type="ECO:0000313" key="1">
    <source>
        <dbReference type="EMBL" id="VFU21306.1"/>
    </source>
</evidence>
<protein>
    <submittedName>
        <fullName evidence="1">Uncharacterized protein</fullName>
    </submittedName>
</protein>
<proteinExistence type="predicted"/>
<accession>A0A6N2K2M2</accession>
<gene>
    <name evidence="1" type="ORF">SVIM_LOCUS12542</name>
</gene>
<sequence>MASALAEVCILVYSSLQIVNTVCSFGVLNDEKLERKNIFLLGSECMLNHKGFSDIFLGIKALFYPQRKELGGVQINGFEIFDCCPKKKQHQESIRASQRVYIYNHLSNLHHVTLHARYISCSDRTSSLCFCDKMPALETRENRPPEAGSIETPTTGMKCFLATKKKGERL</sequence>